<dbReference type="Pfam" id="PF16036">
    <property type="entry name" value="Chalcone_3"/>
    <property type="match status" value="1"/>
</dbReference>
<name>A0ABT2FG94_9GAMM</name>
<reference evidence="4" key="2">
    <citation type="submission" date="2023-07" db="EMBL/GenBank/DDBJ databases">
        <title>Shewanella mangrovi sp. nov., an acetaldehyde- degrading bacterium isolated from mangrove sediment.</title>
        <authorList>
            <person name="Liu Y."/>
        </authorList>
    </citation>
    <scope>NUCLEOTIDE SEQUENCE [LARGE SCALE GENOMIC DNA]</scope>
    <source>
        <strain evidence="4">C32</strain>
    </source>
</reference>
<feature type="domain" description="Chalcone isomerase" evidence="2">
    <location>
        <begin position="45"/>
        <end position="176"/>
    </location>
</feature>
<keyword evidence="1" id="KW-0732">Signal</keyword>
<feature type="signal peptide" evidence="1">
    <location>
        <begin position="1"/>
        <end position="24"/>
    </location>
</feature>
<dbReference type="Proteomes" id="UP001201549">
    <property type="component" value="Unassembled WGS sequence"/>
</dbReference>
<evidence type="ECO:0000256" key="1">
    <source>
        <dbReference type="SAM" id="SignalP"/>
    </source>
</evidence>
<gene>
    <name evidence="3" type="ORF">L9G74_00720</name>
</gene>
<feature type="chain" id="PRO_5046979329" evidence="1">
    <location>
        <begin position="25"/>
        <end position="178"/>
    </location>
</feature>
<protein>
    <submittedName>
        <fullName evidence="3">Chalcone isomerase family protein</fullName>
    </submittedName>
</protein>
<dbReference type="RefSeq" id="WP_238894306.1">
    <property type="nucleotide sequence ID" value="NZ_JAKOGG010000001.1"/>
</dbReference>
<keyword evidence="4" id="KW-1185">Reference proteome</keyword>
<dbReference type="EMBL" id="JAKOGG010000001">
    <property type="protein sequence ID" value="MCS4554957.1"/>
    <property type="molecule type" value="Genomic_DNA"/>
</dbReference>
<evidence type="ECO:0000313" key="4">
    <source>
        <dbReference type="Proteomes" id="UP001201549"/>
    </source>
</evidence>
<keyword evidence="3" id="KW-0413">Isomerase</keyword>
<sequence length="178" mass="19707">MKLTAKWANVVAGVALLLSVSANAAASATWTQWPSVGQASLSWLWFDVYHSTLRTPSGQYDGQQAPLALQIRYQREISAQELLDATSEQWQKLGYSTEQIAPWLKQLSAIFPNVTEGDQLVYVSAGEAGDFYYQAKHQSGFKLLGQVTEPALNQAFIAIWLSPQTEYPKLRQQLIGAS</sequence>
<evidence type="ECO:0000259" key="2">
    <source>
        <dbReference type="Pfam" id="PF16036"/>
    </source>
</evidence>
<organism evidence="3 4">
    <name type="scientific">Shewanella electrica</name>
    <dbReference type="NCBI Taxonomy" id="515560"/>
    <lineage>
        <taxon>Bacteria</taxon>
        <taxon>Pseudomonadati</taxon>
        <taxon>Pseudomonadota</taxon>
        <taxon>Gammaproteobacteria</taxon>
        <taxon>Alteromonadales</taxon>
        <taxon>Shewanellaceae</taxon>
        <taxon>Shewanella</taxon>
    </lineage>
</organism>
<accession>A0ABT2FG94</accession>
<dbReference type="GO" id="GO:0016853">
    <property type="term" value="F:isomerase activity"/>
    <property type="evidence" value="ECO:0007669"/>
    <property type="project" value="UniProtKB-KW"/>
</dbReference>
<proteinExistence type="predicted"/>
<comment type="caution">
    <text evidence="3">The sequence shown here is derived from an EMBL/GenBank/DDBJ whole genome shotgun (WGS) entry which is preliminary data.</text>
</comment>
<dbReference type="InterPro" id="IPR016087">
    <property type="entry name" value="Chalcone_isomerase"/>
</dbReference>
<evidence type="ECO:0000313" key="3">
    <source>
        <dbReference type="EMBL" id="MCS4554957.1"/>
    </source>
</evidence>
<reference evidence="3 4" key="1">
    <citation type="submission" date="2022-02" db="EMBL/GenBank/DDBJ databases">
        <authorList>
            <person name="Zhuang L."/>
        </authorList>
    </citation>
    <scope>NUCLEOTIDE SEQUENCE [LARGE SCALE GENOMIC DNA]</scope>
    <source>
        <strain evidence="3 4">C32</strain>
    </source>
</reference>